<proteinExistence type="predicted"/>
<sequence length="165" mass="18699">MFSGSKNVEQFYSALNAIPPMKEGSLYFSSIGRKIHSPWKSTGSSSSFIYDQTQPQDSPMLHVALDNQPSTSRDVAPVIVAPFFPSGLAVSLEERMQFNFNLFLYDSLRLPEGLFPDDQTGETFRHVEIIIHATYRVERNGVADSCRSQTTHKKKEMNCPRRICF</sequence>
<dbReference type="AlphaFoldDB" id="A0AAU9W298"/>
<organism evidence="1 2">
    <name type="scientific">Pocillopora meandrina</name>
    <dbReference type="NCBI Taxonomy" id="46732"/>
    <lineage>
        <taxon>Eukaryota</taxon>
        <taxon>Metazoa</taxon>
        <taxon>Cnidaria</taxon>
        <taxon>Anthozoa</taxon>
        <taxon>Hexacorallia</taxon>
        <taxon>Scleractinia</taxon>
        <taxon>Astrocoeniina</taxon>
        <taxon>Pocilloporidae</taxon>
        <taxon>Pocillopora</taxon>
    </lineage>
</organism>
<evidence type="ECO:0000313" key="2">
    <source>
        <dbReference type="Proteomes" id="UP001159428"/>
    </source>
</evidence>
<evidence type="ECO:0000313" key="1">
    <source>
        <dbReference type="EMBL" id="CAH3041480.1"/>
    </source>
</evidence>
<accession>A0AAU9W298</accession>
<dbReference type="Proteomes" id="UP001159428">
    <property type="component" value="Unassembled WGS sequence"/>
</dbReference>
<gene>
    <name evidence="1" type="ORF">PMEA_00029232</name>
</gene>
<comment type="caution">
    <text evidence="1">The sequence shown here is derived from an EMBL/GenBank/DDBJ whole genome shotgun (WGS) entry which is preliminary data.</text>
</comment>
<reference evidence="1 2" key="1">
    <citation type="submission" date="2022-05" db="EMBL/GenBank/DDBJ databases">
        <authorList>
            <consortium name="Genoscope - CEA"/>
            <person name="William W."/>
        </authorList>
    </citation>
    <scope>NUCLEOTIDE SEQUENCE [LARGE SCALE GENOMIC DNA]</scope>
</reference>
<dbReference type="EMBL" id="CALNXJ010000006">
    <property type="protein sequence ID" value="CAH3041480.1"/>
    <property type="molecule type" value="Genomic_DNA"/>
</dbReference>
<name>A0AAU9W298_9CNID</name>
<protein>
    <submittedName>
        <fullName evidence="1">Uncharacterized protein</fullName>
    </submittedName>
</protein>
<keyword evidence="2" id="KW-1185">Reference proteome</keyword>